<keyword evidence="1" id="KW-0677">Repeat</keyword>
<evidence type="ECO:0000256" key="2">
    <source>
        <dbReference type="ARBA" id="ARBA00023043"/>
    </source>
</evidence>
<dbReference type="PROSITE" id="PS50088">
    <property type="entry name" value="ANK_REPEAT"/>
    <property type="match status" value="2"/>
</dbReference>
<proteinExistence type="predicted"/>
<dbReference type="SMART" id="SM00248">
    <property type="entry name" value="ANK"/>
    <property type="match status" value="2"/>
</dbReference>
<evidence type="ECO:0000313" key="5">
    <source>
        <dbReference type="Proteomes" id="UP000263486"/>
    </source>
</evidence>
<protein>
    <submittedName>
        <fullName evidence="4">Ankyrin repeat domain-containing protein</fullName>
    </submittedName>
</protein>
<dbReference type="InterPro" id="IPR002110">
    <property type="entry name" value="Ankyrin_rpt"/>
</dbReference>
<evidence type="ECO:0000256" key="1">
    <source>
        <dbReference type="ARBA" id="ARBA00022737"/>
    </source>
</evidence>
<dbReference type="InterPro" id="IPR036770">
    <property type="entry name" value="Ankyrin_rpt-contain_sf"/>
</dbReference>
<dbReference type="Gene3D" id="1.25.40.20">
    <property type="entry name" value="Ankyrin repeat-containing domain"/>
    <property type="match status" value="2"/>
</dbReference>
<sequence>MEILKYLNEENLDDFLKNFDFETLDAGDEEGNTFLHKLVKMGNVYGVDVLADIGADINARNKKGETPAHIAAEIDNIEIFQILSDYGADFNIRNNSQRTPERIARMNNGVEILKIISNYSEDYGSIEKMKCHRELED</sequence>
<keyword evidence="2 3" id="KW-0040">ANK repeat</keyword>
<dbReference type="EMBL" id="QUAJ01000006">
    <property type="protein sequence ID" value="REI42005.1"/>
    <property type="molecule type" value="Genomic_DNA"/>
</dbReference>
<organism evidence="4 5">
    <name type="scientific">Psychrilyobacter piezotolerans</name>
    <dbReference type="NCBI Taxonomy" id="2293438"/>
    <lineage>
        <taxon>Bacteria</taxon>
        <taxon>Fusobacteriati</taxon>
        <taxon>Fusobacteriota</taxon>
        <taxon>Fusobacteriia</taxon>
        <taxon>Fusobacteriales</taxon>
        <taxon>Fusobacteriaceae</taxon>
        <taxon>Psychrilyobacter</taxon>
    </lineage>
</organism>
<comment type="caution">
    <text evidence="4">The sequence shown here is derived from an EMBL/GenBank/DDBJ whole genome shotgun (WGS) entry which is preliminary data.</text>
</comment>
<reference evidence="4 5" key="1">
    <citation type="submission" date="2018-08" db="EMBL/GenBank/DDBJ databases">
        <title>Draft genome sequence of Psychrilyobacter sp. strain SD5 isolated from Black Sea water.</title>
        <authorList>
            <person name="Yadav S."/>
            <person name="Villanueva L."/>
            <person name="Damste J.S.S."/>
        </authorList>
    </citation>
    <scope>NUCLEOTIDE SEQUENCE [LARGE SCALE GENOMIC DNA]</scope>
    <source>
        <strain evidence="4 5">SD5</strain>
    </source>
</reference>
<dbReference type="PANTHER" id="PTHR24198">
    <property type="entry name" value="ANKYRIN REPEAT AND PROTEIN KINASE DOMAIN-CONTAINING PROTEIN"/>
    <property type="match status" value="1"/>
</dbReference>
<dbReference type="PROSITE" id="PS50297">
    <property type="entry name" value="ANK_REP_REGION"/>
    <property type="match status" value="2"/>
</dbReference>
<keyword evidence="5" id="KW-1185">Reference proteome</keyword>
<feature type="repeat" description="ANK" evidence="3">
    <location>
        <begin position="63"/>
        <end position="95"/>
    </location>
</feature>
<gene>
    <name evidence="4" type="ORF">DYH56_04590</name>
</gene>
<dbReference type="Pfam" id="PF12796">
    <property type="entry name" value="Ank_2"/>
    <property type="match status" value="1"/>
</dbReference>
<accession>A0ABX9KIT8</accession>
<feature type="repeat" description="ANK" evidence="3">
    <location>
        <begin position="30"/>
        <end position="62"/>
    </location>
</feature>
<dbReference type="SUPFAM" id="SSF48403">
    <property type="entry name" value="Ankyrin repeat"/>
    <property type="match status" value="1"/>
</dbReference>
<dbReference type="Proteomes" id="UP000263486">
    <property type="component" value="Unassembled WGS sequence"/>
</dbReference>
<evidence type="ECO:0000313" key="4">
    <source>
        <dbReference type="EMBL" id="REI42005.1"/>
    </source>
</evidence>
<evidence type="ECO:0000256" key="3">
    <source>
        <dbReference type="PROSITE-ProRule" id="PRU00023"/>
    </source>
</evidence>
<dbReference type="RefSeq" id="WP_114641689.1">
    <property type="nucleotide sequence ID" value="NZ_JAACIO010000007.1"/>
</dbReference>
<dbReference type="PANTHER" id="PTHR24198:SF165">
    <property type="entry name" value="ANKYRIN REPEAT-CONTAINING PROTEIN-RELATED"/>
    <property type="match status" value="1"/>
</dbReference>
<name>A0ABX9KIT8_9FUSO</name>